<reference evidence="5 6" key="1">
    <citation type="journal article" date="2014" name="Genome Announc.">
        <title>Draft Genome Sequence of the Boron-Tolerant and Moderately Halotolerant Bacterium Gracilibacillus boraciitolerans JCM 21714T.</title>
        <authorList>
            <person name="Ahmed I."/>
            <person name="Oshima K."/>
            <person name="Suda W."/>
            <person name="Kitamura K."/>
            <person name="Iida T."/>
            <person name="Ohmori Y."/>
            <person name="Fujiwara T."/>
            <person name="Hattori M."/>
            <person name="Ohkuma M."/>
        </authorList>
    </citation>
    <scope>NUCLEOTIDE SEQUENCE [LARGE SCALE GENOMIC DNA]</scope>
    <source>
        <strain evidence="5 6">JCM 21714</strain>
    </source>
</reference>
<evidence type="ECO:0000256" key="2">
    <source>
        <dbReference type="ARBA" id="ARBA00022741"/>
    </source>
</evidence>
<dbReference type="GO" id="GO:0016887">
    <property type="term" value="F:ATP hydrolysis activity"/>
    <property type="evidence" value="ECO:0007669"/>
    <property type="project" value="InterPro"/>
</dbReference>
<dbReference type="InterPro" id="IPR050773">
    <property type="entry name" value="CbxX/CfxQ_RuBisCO_ESX"/>
</dbReference>
<feature type="domain" description="AAA+ ATPase" evidence="4">
    <location>
        <begin position="257"/>
        <end position="399"/>
    </location>
</feature>
<dbReference type="InterPro" id="IPR003959">
    <property type="entry name" value="ATPase_AAA_core"/>
</dbReference>
<comment type="similarity">
    <text evidence="1">Belongs to the CbxX/CfxQ family.</text>
</comment>
<dbReference type="CDD" id="cd00009">
    <property type="entry name" value="AAA"/>
    <property type="match status" value="1"/>
</dbReference>
<sequence length="760" mass="88025">MSPEEWKEIDTKIKSWNNLDEIPPFTEIDILRILDQMEQAPFPIQADSEALLYSMLTFFRLKRNVTDDHLNKHLEALKQHTKLPMVEEVQSLKHFLYVFNVLQNLELVLYNIRETDFDPVKLKKAKALLEKMHQLLNLKKLHSVAPNHLKKVYDQIFNQIEEIEDLSEEMVYILEQRKSSKEIQPYNDAIDKLNYYITIFYDALPLFIKEEQVSDPLEELQQMIGLDEVKNYINHYYQYLKYQQKRKEAGFQMIDGQGLNMVLTGNPGTGKTTIARLLANIYYRLGLLETNEVIEVNRSQLVGSFMGQSEENTLNYVKKALGGVLFIDEAYNLKREEQTGNDYGQAVIDTLVSSMTSKEYANKFAVIMAGYPEEMQHFLWSNQGLRSRFSEGNFINLPDFTNDELLMIAEETALQNDYFFTEKAKYQFQSLIEKSRVDESFGNARTVKDLVLKVIFHIGARHQLPLENNWIEHMRITEEDIATLDDERKSSEPMDKLEELIGLDNVKEEVKKLSAFVQVQQKRKTLHLPNVPIQLHSVFSGNPGTGKTTVAKLFAQILKQCGLLKRGHLVVASRSDLVAGYVGQTAIKTKNKIREALGGVLFIDEAYSLYRGEKDFGKEAIDTLVDEMTKHNDNIVIILAGYKNEMDQFIASNPGLESRFKKYFDFKDYTKNELLEMAHFHAKEYQYKLSEAVESYLTDQFENIAVTGNGRFIVNLMNEAIQYQALRMNMEETDLDQFQQLTKKDFELAWKSIRGGIKTQ</sequence>
<dbReference type="eggNOG" id="COG0464">
    <property type="taxonomic scope" value="Bacteria"/>
</dbReference>
<organism evidence="5 6">
    <name type="scientific">Gracilibacillus boraciitolerans JCM 21714</name>
    <dbReference type="NCBI Taxonomy" id="1298598"/>
    <lineage>
        <taxon>Bacteria</taxon>
        <taxon>Bacillati</taxon>
        <taxon>Bacillota</taxon>
        <taxon>Bacilli</taxon>
        <taxon>Bacillales</taxon>
        <taxon>Bacillaceae</taxon>
        <taxon>Gracilibacillus</taxon>
    </lineage>
</organism>
<dbReference type="PRINTS" id="PR00819">
    <property type="entry name" value="CBXCFQXSUPER"/>
</dbReference>
<proteinExistence type="inferred from homology"/>
<accession>W4VEB6</accession>
<dbReference type="EMBL" id="BAVS01000001">
    <property type="protein sequence ID" value="GAE91506.1"/>
    <property type="molecule type" value="Genomic_DNA"/>
</dbReference>
<keyword evidence="2" id="KW-0547">Nucleotide-binding</keyword>
<evidence type="ECO:0000256" key="1">
    <source>
        <dbReference type="ARBA" id="ARBA00010378"/>
    </source>
</evidence>
<dbReference type="Gene3D" id="1.10.8.60">
    <property type="match status" value="1"/>
</dbReference>
<dbReference type="PANTHER" id="PTHR43392:SF2">
    <property type="entry name" value="AAA-TYPE ATPASE FAMILY PROTEIN _ ANKYRIN REPEAT FAMILY PROTEIN"/>
    <property type="match status" value="1"/>
</dbReference>
<dbReference type="SUPFAM" id="SSF52540">
    <property type="entry name" value="P-loop containing nucleoside triphosphate hydrolases"/>
    <property type="match status" value="2"/>
</dbReference>
<evidence type="ECO:0000259" key="4">
    <source>
        <dbReference type="SMART" id="SM00382"/>
    </source>
</evidence>
<dbReference type="InterPro" id="IPR003593">
    <property type="entry name" value="AAA+_ATPase"/>
</dbReference>
<dbReference type="FunFam" id="3.40.50.300:FF:000216">
    <property type="entry name" value="Type VII secretion ATPase EccA"/>
    <property type="match status" value="2"/>
</dbReference>
<dbReference type="Gene3D" id="3.40.50.300">
    <property type="entry name" value="P-loop containing nucleotide triphosphate hydrolases"/>
    <property type="match status" value="2"/>
</dbReference>
<evidence type="ECO:0000313" key="6">
    <source>
        <dbReference type="Proteomes" id="UP000019102"/>
    </source>
</evidence>
<protein>
    <submittedName>
        <fullName evidence="5">ATPase</fullName>
    </submittedName>
</protein>
<keyword evidence="6" id="KW-1185">Reference proteome</keyword>
<comment type="caution">
    <text evidence="5">The sequence shown here is derived from an EMBL/GenBank/DDBJ whole genome shotgun (WGS) entry which is preliminary data.</text>
</comment>
<dbReference type="Pfam" id="PF00004">
    <property type="entry name" value="AAA"/>
    <property type="match status" value="2"/>
</dbReference>
<dbReference type="PANTHER" id="PTHR43392">
    <property type="entry name" value="AAA-TYPE ATPASE FAMILY PROTEIN / ANKYRIN REPEAT FAMILY PROTEIN"/>
    <property type="match status" value="1"/>
</dbReference>
<dbReference type="InterPro" id="IPR041627">
    <property type="entry name" value="AAA_lid_6"/>
</dbReference>
<evidence type="ECO:0000313" key="5">
    <source>
        <dbReference type="EMBL" id="GAE91506.1"/>
    </source>
</evidence>
<dbReference type="Pfam" id="PF17866">
    <property type="entry name" value="AAA_lid_6"/>
    <property type="match status" value="2"/>
</dbReference>
<dbReference type="InterPro" id="IPR027417">
    <property type="entry name" value="P-loop_NTPase"/>
</dbReference>
<dbReference type="RefSeq" id="WP_035721273.1">
    <property type="nucleotide sequence ID" value="NZ_BAVS01000001.1"/>
</dbReference>
<dbReference type="SMART" id="SM00382">
    <property type="entry name" value="AAA"/>
    <property type="match status" value="2"/>
</dbReference>
<name>W4VEB6_9BACI</name>
<feature type="domain" description="AAA+ ATPase" evidence="4">
    <location>
        <begin position="533"/>
        <end position="670"/>
    </location>
</feature>
<dbReference type="GO" id="GO:0005524">
    <property type="term" value="F:ATP binding"/>
    <property type="evidence" value="ECO:0007669"/>
    <property type="project" value="UniProtKB-KW"/>
</dbReference>
<gene>
    <name evidence="5" type="ORF">JCM21714_456</name>
</gene>
<keyword evidence="3" id="KW-0067">ATP-binding</keyword>
<dbReference type="STRING" id="1298598.JCM21714_456"/>
<evidence type="ECO:0000256" key="3">
    <source>
        <dbReference type="ARBA" id="ARBA00022840"/>
    </source>
</evidence>
<dbReference type="Proteomes" id="UP000019102">
    <property type="component" value="Unassembled WGS sequence"/>
</dbReference>
<dbReference type="AlphaFoldDB" id="W4VEB6"/>
<dbReference type="InterPro" id="IPR000641">
    <property type="entry name" value="CbxX/CfxQ"/>
</dbReference>